<feature type="binding site" evidence="10">
    <location>
        <position position="358"/>
    </location>
    <ligand>
        <name>Ca(2+)</name>
        <dbReference type="ChEBI" id="CHEBI:29108"/>
    </ligand>
</feature>
<evidence type="ECO:0000256" key="1">
    <source>
        <dbReference type="ARBA" id="ARBA00001913"/>
    </source>
</evidence>
<reference evidence="11" key="3">
    <citation type="submission" date="2025-09" db="UniProtKB">
        <authorList>
            <consortium name="Ensembl"/>
        </authorList>
    </citation>
    <scope>IDENTIFICATION</scope>
</reference>
<dbReference type="InterPro" id="IPR036258">
    <property type="entry name" value="Apyrase_sf"/>
</dbReference>
<gene>
    <name evidence="11" type="primary">CANT1</name>
</gene>
<evidence type="ECO:0000256" key="10">
    <source>
        <dbReference type="PIRSR" id="PIRSR609283-1"/>
    </source>
</evidence>
<dbReference type="Ensembl" id="ENSAPLT00000022987.1">
    <property type="protein sequence ID" value="ENSAPLP00000030511.1"/>
    <property type="gene ID" value="ENSAPLG00000019697.1"/>
</dbReference>
<organism evidence="11 12">
    <name type="scientific">Anas platyrhynchos platyrhynchos</name>
    <name type="common">Northern mallard</name>
    <dbReference type="NCBI Taxonomy" id="8840"/>
    <lineage>
        <taxon>Eukaryota</taxon>
        <taxon>Metazoa</taxon>
        <taxon>Chordata</taxon>
        <taxon>Craniata</taxon>
        <taxon>Vertebrata</taxon>
        <taxon>Euteleostomi</taxon>
        <taxon>Archelosauria</taxon>
        <taxon>Archosauria</taxon>
        <taxon>Dinosauria</taxon>
        <taxon>Saurischia</taxon>
        <taxon>Theropoda</taxon>
        <taxon>Coelurosauria</taxon>
        <taxon>Aves</taxon>
        <taxon>Neognathae</taxon>
        <taxon>Galloanserae</taxon>
        <taxon>Anseriformes</taxon>
        <taxon>Anatidae</taxon>
        <taxon>Anatinae</taxon>
        <taxon>Anas</taxon>
    </lineage>
</organism>
<keyword evidence="3" id="KW-0378">Hydrolase</keyword>
<dbReference type="GO" id="GO:0045134">
    <property type="term" value="F:UDP phosphatase activity"/>
    <property type="evidence" value="ECO:0007669"/>
    <property type="project" value="TreeGrafter"/>
</dbReference>
<keyword evidence="2 10" id="KW-0479">Metal-binding</keyword>
<feature type="binding site" evidence="10">
    <location>
        <position position="427"/>
    </location>
    <ligand>
        <name>Ca(2+)</name>
        <dbReference type="ChEBI" id="CHEBI:29108"/>
    </ligand>
</feature>
<feature type="binding site" evidence="10">
    <location>
        <position position="488"/>
    </location>
    <ligand>
        <name>Ca(2+)</name>
        <dbReference type="ChEBI" id="CHEBI:29108"/>
    </ligand>
</feature>
<dbReference type="OMA" id="ISVEWDE"/>
<comment type="cofactor">
    <cofactor evidence="1 10">
        <name>Ca(2+)</name>
        <dbReference type="ChEBI" id="CHEBI:29108"/>
    </cofactor>
</comment>
<dbReference type="PANTHER" id="PTHR13023:SF3">
    <property type="entry name" value="SOLUBLE CALCIUM-ACTIVATED NUCLEOTIDASE 1"/>
    <property type="match status" value="1"/>
</dbReference>
<proteinExistence type="inferred from homology"/>
<evidence type="ECO:0000256" key="4">
    <source>
        <dbReference type="ARBA" id="ARBA00022837"/>
    </source>
</evidence>
<accession>A0A493TXC5</accession>
<dbReference type="AlphaFoldDB" id="A0A493TXC5"/>
<keyword evidence="12" id="KW-1185">Reference proteome</keyword>
<evidence type="ECO:0000256" key="7">
    <source>
        <dbReference type="ARBA" id="ARBA00052933"/>
    </source>
</evidence>
<evidence type="ECO:0000313" key="12">
    <source>
        <dbReference type="Proteomes" id="UP000016666"/>
    </source>
</evidence>
<feature type="binding site" evidence="10">
    <location>
        <position position="312"/>
    </location>
    <ligand>
        <name>Ca(2+)</name>
        <dbReference type="ChEBI" id="CHEBI:29108"/>
    </ligand>
</feature>
<reference evidence="12" key="1">
    <citation type="submission" date="2017-10" db="EMBL/GenBank/DDBJ databases">
        <title>A new Pekin duck reference genome.</title>
        <authorList>
            <person name="Hou Z.-C."/>
            <person name="Zhou Z.-K."/>
            <person name="Zhu F."/>
            <person name="Hou S.-S."/>
        </authorList>
    </citation>
    <scope>NUCLEOTIDE SEQUENCE [LARGE SCALE GENOMIC DNA]</scope>
</reference>
<comment type="catalytic activity">
    <reaction evidence="7">
        <text>a ribonucleoside 5'-diphosphate + H2O = a ribonucleoside 5'-phosphate + phosphate + H(+)</text>
        <dbReference type="Rhea" id="RHEA:36799"/>
        <dbReference type="ChEBI" id="CHEBI:15377"/>
        <dbReference type="ChEBI" id="CHEBI:15378"/>
        <dbReference type="ChEBI" id="CHEBI:43474"/>
        <dbReference type="ChEBI" id="CHEBI:57930"/>
        <dbReference type="ChEBI" id="CHEBI:58043"/>
        <dbReference type="EC" id="3.6.1.6"/>
    </reaction>
</comment>
<keyword evidence="4 10" id="KW-0106">Calcium</keyword>
<dbReference type="EC" id="3.6.1.6" evidence="6"/>
<dbReference type="Pfam" id="PF06079">
    <property type="entry name" value="Apyrase"/>
    <property type="match status" value="1"/>
</dbReference>
<comment type="similarity">
    <text evidence="5">Belongs to the apyrase family.</text>
</comment>
<dbReference type="PANTHER" id="PTHR13023">
    <property type="entry name" value="APYRASE"/>
    <property type="match status" value="1"/>
</dbReference>
<evidence type="ECO:0000256" key="3">
    <source>
        <dbReference type="ARBA" id="ARBA00022801"/>
    </source>
</evidence>
<dbReference type="GO" id="GO:0005509">
    <property type="term" value="F:calcium ion binding"/>
    <property type="evidence" value="ECO:0007669"/>
    <property type="project" value="InterPro"/>
</dbReference>
<evidence type="ECO:0000256" key="9">
    <source>
        <dbReference type="ARBA" id="ARBA00077367"/>
    </source>
</evidence>
<dbReference type="Gene3D" id="2.120.10.100">
    <property type="entry name" value="Apyrase"/>
    <property type="match status" value="1"/>
</dbReference>
<sequence>MGLGLRSLWGEGRLWSGSAAVRSLLRPGQHEDEDAAQQDAPMWGWGLAPARCVAGLWVGSGAGPAVPACWGSAQSGGAEGEAEDGRRAPGAEQALGGLLLPCTVQRCLLLRGWGCPCHPPRLSGAPGPGSHPLLPPLCFQDLLGPSLMPVPACNESMSPLRISVGGLPVLASMTKGADPRFRPRWKAIVLSSACVAFVLLLFCLHRPSPARPVPPNAHNWQLRLRAEDRYNDTYPLSPPQRNPEGVRYRIGVIADLDTQSRGSEEHTWFSYLKKGYLVLSASGDSVTVEWDEEESVLRSHLAEKGRGMELSELVVFNGKLYSVDDRTGVVYQIEGSKVVPWVILSDGDGSVGKGFKAEWLAVKDEHLYVGGLGKEWTTTTGEVVNENPEWVKVIGYKGDVGHESWVANYNALRAAAGIRPPGYLIHESASWSDTLQRWFFLPRRASHERYNEKADERRGTNLLLSSSQDFGDITVGRVGEVVPTHGFSSFKFIPDTDDQIIVALKSEEDNGKIASYIMAFTLDGRFLLPETRIGSVKYEGIEFI</sequence>
<reference evidence="11" key="2">
    <citation type="submission" date="2025-08" db="UniProtKB">
        <authorList>
            <consortium name="Ensembl"/>
        </authorList>
    </citation>
    <scope>IDENTIFICATION</scope>
</reference>
<dbReference type="GeneTree" id="ENSGT00390000012872"/>
<dbReference type="GO" id="GO:0004382">
    <property type="term" value="F:GDP phosphatase activity"/>
    <property type="evidence" value="ECO:0007669"/>
    <property type="project" value="TreeGrafter"/>
</dbReference>
<evidence type="ECO:0000256" key="5">
    <source>
        <dbReference type="ARBA" id="ARBA00025738"/>
    </source>
</evidence>
<evidence type="ECO:0000256" key="8">
    <source>
        <dbReference type="ARBA" id="ARBA00069980"/>
    </source>
</evidence>
<dbReference type="FunFam" id="2.120.10.100:FF:000001">
    <property type="entry name" value="Soluble calcium-activated nucleotidase 1"/>
    <property type="match status" value="1"/>
</dbReference>
<dbReference type="GO" id="GO:0030166">
    <property type="term" value="P:proteoglycan biosynthetic process"/>
    <property type="evidence" value="ECO:0007669"/>
    <property type="project" value="TreeGrafter"/>
</dbReference>
<protein>
    <recommendedName>
        <fullName evidence="8">Soluble calcium-activated nucleotidase 1</fullName>
        <ecNumber evidence="6">3.6.1.6</ecNumber>
    </recommendedName>
    <alternativeName>
        <fullName evidence="9">Apyrase homolog</fullName>
    </alternativeName>
</protein>
<evidence type="ECO:0000256" key="6">
    <source>
        <dbReference type="ARBA" id="ARBA00038863"/>
    </source>
</evidence>
<dbReference type="InterPro" id="IPR009283">
    <property type="entry name" value="Apyrase"/>
</dbReference>
<feature type="binding site" evidence="10">
    <location>
        <position position="539"/>
    </location>
    <ligand>
        <name>Ca(2+)</name>
        <dbReference type="ChEBI" id="CHEBI:29108"/>
    </ligand>
</feature>
<dbReference type="Proteomes" id="UP000016666">
    <property type="component" value="Unassembled WGS sequence"/>
</dbReference>
<dbReference type="SUPFAM" id="SSF101887">
    <property type="entry name" value="Apyrase"/>
    <property type="match status" value="1"/>
</dbReference>
<evidence type="ECO:0000256" key="2">
    <source>
        <dbReference type="ARBA" id="ARBA00022723"/>
    </source>
</evidence>
<feature type="binding site" evidence="10">
    <location>
        <position position="311"/>
    </location>
    <ligand>
        <name>Ca(2+)</name>
        <dbReference type="ChEBI" id="CHEBI:29108"/>
    </ligand>
</feature>
<name>A0A493TXC5_ANAPP</name>
<evidence type="ECO:0000313" key="11">
    <source>
        <dbReference type="Ensembl" id="ENSAPLP00000030511.1"/>
    </source>
</evidence>